<dbReference type="SMART" id="SM00028">
    <property type="entry name" value="TPR"/>
    <property type="match status" value="2"/>
</dbReference>
<keyword evidence="3" id="KW-0597">Phosphoprotein</keyword>
<keyword evidence="7" id="KW-1133">Transmembrane helix</keyword>
<dbReference type="Proteomes" id="UP001200470">
    <property type="component" value="Unassembled WGS sequence"/>
</dbReference>
<feature type="transmembrane region" description="Helical" evidence="7">
    <location>
        <begin position="412"/>
        <end position="434"/>
    </location>
</feature>
<sequence length="671" mass="77170">MTKIVTVSTSVLVKSVLTIFVLAIALLAQAKSQYDGFKTAHLQQLYKNAEAAIYNDNAMQLSQMLMREGKKQNDTLAITEAYTQQVYIYALKYKNPNKAREILYELKQHYPKRMNAIFNCFRFVMYGYQNNGLYHTAMVIAREMTNISQEPRCVIEGKSAIYEHYNDTNNEQMALNTMQELCQYIDRTFPGEKIQKAYMAATIFSEMALAACSNGKNALALKYLKRTKELYDKYKDDYEKRDHPSQHCLWAFQLNRYWYIYGTYCLQHDTKNSKPKGDNIELSTVLKTLLADKSDDSKRYYYNLVMEHAMNQGKWHQALQASDSIVAIKKRMEINPYTSLYFKNRAEILEHLRDYKGVVECYKKLVEINDSNRLAEARSSTEEFSQLLGLHDLQRRNSAIQEELEHKKLQEAYFFIFVSVVILIVLGLWLFSVLRARKKLQRAYNDVSCALEMKTNFIRNIQHEIRTPLNAIVGFSQIVDMNYADNPECKEMTKLIVDNGVLLTKLIDNIIDVSDVESRQLKVSTFNPVALLHDTVRQMEHHTECSFEITTQMEPNSDQTFCSDMDLIGKALALVIDNATKFAKEGHVVLNCAIDGDLLRYTVTDNGPGIPADKQEWVFEQFTKINPFTVGTGIGLPLCRAIARRLGGNAKIDACYTQGCRIIIEVKRMKG</sequence>
<dbReference type="RefSeq" id="WP_301638429.1">
    <property type="nucleotide sequence ID" value="NZ_JADYTN010000023.1"/>
</dbReference>
<dbReference type="EMBL" id="JADYTN010000023">
    <property type="protein sequence ID" value="MCF2564416.1"/>
    <property type="molecule type" value="Genomic_DNA"/>
</dbReference>
<gene>
    <name evidence="9" type="ORF">I6E12_09865</name>
</gene>
<dbReference type="SUPFAM" id="SSF47384">
    <property type="entry name" value="Homodimeric domain of signal transducing histidine kinase"/>
    <property type="match status" value="1"/>
</dbReference>
<keyword evidence="10" id="KW-1185">Reference proteome</keyword>
<dbReference type="InterPro" id="IPR003594">
    <property type="entry name" value="HATPase_dom"/>
</dbReference>
<keyword evidence="7" id="KW-0812">Transmembrane</keyword>
<evidence type="ECO:0000256" key="7">
    <source>
        <dbReference type="SAM" id="Phobius"/>
    </source>
</evidence>
<dbReference type="Gene3D" id="1.10.287.130">
    <property type="match status" value="1"/>
</dbReference>
<evidence type="ECO:0000256" key="2">
    <source>
        <dbReference type="ARBA" id="ARBA00012438"/>
    </source>
</evidence>
<dbReference type="Gene3D" id="3.30.565.10">
    <property type="entry name" value="Histidine kinase-like ATPase, C-terminal domain"/>
    <property type="match status" value="1"/>
</dbReference>
<evidence type="ECO:0000313" key="10">
    <source>
        <dbReference type="Proteomes" id="UP001200470"/>
    </source>
</evidence>
<evidence type="ECO:0000256" key="5">
    <source>
        <dbReference type="ARBA" id="ARBA00022777"/>
    </source>
</evidence>
<dbReference type="CDD" id="cd00082">
    <property type="entry name" value="HisKA"/>
    <property type="match status" value="1"/>
</dbReference>
<dbReference type="SUPFAM" id="SSF55874">
    <property type="entry name" value="ATPase domain of HSP90 chaperone/DNA topoisomerase II/histidine kinase"/>
    <property type="match status" value="1"/>
</dbReference>
<dbReference type="Pfam" id="PF00512">
    <property type="entry name" value="HisKA"/>
    <property type="match status" value="1"/>
</dbReference>
<feature type="domain" description="Histidine kinase" evidence="8">
    <location>
        <begin position="460"/>
        <end position="670"/>
    </location>
</feature>
<dbReference type="Pfam" id="PF02518">
    <property type="entry name" value="HATPase_c"/>
    <property type="match status" value="1"/>
</dbReference>
<dbReference type="CDD" id="cd00075">
    <property type="entry name" value="HATPase"/>
    <property type="match status" value="1"/>
</dbReference>
<protein>
    <recommendedName>
        <fullName evidence="2">histidine kinase</fullName>
        <ecNumber evidence="2">2.7.13.3</ecNumber>
    </recommendedName>
</protein>
<dbReference type="PANTHER" id="PTHR43711:SF26">
    <property type="entry name" value="SENSOR HISTIDINE KINASE RCSC"/>
    <property type="match status" value="1"/>
</dbReference>
<dbReference type="InterPro" id="IPR019734">
    <property type="entry name" value="TPR_rpt"/>
</dbReference>
<dbReference type="InterPro" id="IPR050736">
    <property type="entry name" value="Sensor_HK_Regulatory"/>
</dbReference>
<dbReference type="SUPFAM" id="SSF48452">
    <property type="entry name" value="TPR-like"/>
    <property type="match status" value="1"/>
</dbReference>
<dbReference type="Gene3D" id="1.25.40.10">
    <property type="entry name" value="Tetratricopeptide repeat domain"/>
    <property type="match status" value="1"/>
</dbReference>
<evidence type="ECO:0000256" key="3">
    <source>
        <dbReference type="ARBA" id="ARBA00022553"/>
    </source>
</evidence>
<keyword evidence="5 9" id="KW-0418">Kinase</keyword>
<dbReference type="InterPro" id="IPR011990">
    <property type="entry name" value="TPR-like_helical_dom_sf"/>
</dbReference>
<dbReference type="PROSITE" id="PS50109">
    <property type="entry name" value="HIS_KIN"/>
    <property type="match status" value="1"/>
</dbReference>
<comment type="catalytic activity">
    <reaction evidence="1">
        <text>ATP + protein L-histidine = ADP + protein N-phospho-L-histidine.</text>
        <dbReference type="EC" id="2.7.13.3"/>
    </reaction>
</comment>
<dbReference type="PRINTS" id="PR00344">
    <property type="entry name" value="BCTRLSENSOR"/>
</dbReference>
<keyword evidence="4" id="KW-0808">Transferase</keyword>
<dbReference type="InterPro" id="IPR036890">
    <property type="entry name" value="HATPase_C_sf"/>
</dbReference>
<dbReference type="SMART" id="SM00388">
    <property type="entry name" value="HisKA"/>
    <property type="match status" value="1"/>
</dbReference>
<keyword evidence="6" id="KW-0902">Two-component regulatory system</keyword>
<proteinExistence type="predicted"/>
<evidence type="ECO:0000313" key="9">
    <source>
        <dbReference type="EMBL" id="MCF2564416.1"/>
    </source>
</evidence>
<evidence type="ECO:0000259" key="8">
    <source>
        <dbReference type="PROSITE" id="PS50109"/>
    </source>
</evidence>
<evidence type="ECO:0000256" key="4">
    <source>
        <dbReference type="ARBA" id="ARBA00022679"/>
    </source>
</evidence>
<dbReference type="InterPro" id="IPR005467">
    <property type="entry name" value="His_kinase_dom"/>
</dbReference>
<dbReference type="EC" id="2.7.13.3" evidence="2"/>
<keyword evidence="7" id="KW-0472">Membrane</keyword>
<dbReference type="InterPro" id="IPR003661">
    <property type="entry name" value="HisK_dim/P_dom"/>
</dbReference>
<organism evidence="9 10">
    <name type="scientific">Xylanibacter brevis</name>
    <dbReference type="NCBI Taxonomy" id="83231"/>
    <lineage>
        <taxon>Bacteria</taxon>
        <taxon>Pseudomonadati</taxon>
        <taxon>Bacteroidota</taxon>
        <taxon>Bacteroidia</taxon>
        <taxon>Bacteroidales</taxon>
        <taxon>Prevotellaceae</taxon>
        <taxon>Xylanibacter</taxon>
    </lineage>
</organism>
<dbReference type="PANTHER" id="PTHR43711">
    <property type="entry name" value="TWO-COMPONENT HISTIDINE KINASE"/>
    <property type="match status" value="1"/>
</dbReference>
<dbReference type="InterPro" id="IPR036097">
    <property type="entry name" value="HisK_dim/P_sf"/>
</dbReference>
<name>A0ABS9CH24_9BACT</name>
<evidence type="ECO:0000256" key="6">
    <source>
        <dbReference type="ARBA" id="ARBA00023012"/>
    </source>
</evidence>
<reference evidence="9 10" key="1">
    <citation type="submission" date="2020-12" db="EMBL/GenBank/DDBJ databases">
        <title>Whole genome sequences of gut porcine anaerobes.</title>
        <authorList>
            <person name="Kubasova T."/>
            <person name="Jahodarova E."/>
            <person name="Rychlik I."/>
        </authorList>
    </citation>
    <scope>NUCLEOTIDE SEQUENCE [LARGE SCALE GENOMIC DNA]</scope>
    <source>
        <strain evidence="9 10">An925</strain>
    </source>
</reference>
<dbReference type="SMART" id="SM00387">
    <property type="entry name" value="HATPase_c"/>
    <property type="match status" value="1"/>
</dbReference>
<dbReference type="GO" id="GO:0016301">
    <property type="term" value="F:kinase activity"/>
    <property type="evidence" value="ECO:0007669"/>
    <property type="project" value="UniProtKB-KW"/>
</dbReference>
<dbReference type="InterPro" id="IPR004358">
    <property type="entry name" value="Sig_transdc_His_kin-like_C"/>
</dbReference>
<comment type="caution">
    <text evidence="9">The sequence shown here is derived from an EMBL/GenBank/DDBJ whole genome shotgun (WGS) entry which is preliminary data.</text>
</comment>
<accession>A0ABS9CH24</accession>
<evidence type="ECO:0000256" key="1">
    <source>
        <dbReference type="ARBA" id="ARBA00000085"/>
    </source>
</evidence>